<evidence type="ECO:0000256" key="6">
    <source>
        <dbReference type="SAM" id="Phobius"/>
    </source>
</evidence>
<keyword evidence="4 6" id="KW-1133">Transmembrane helix</keyword>
<evidence type="ECO:0000256" key="3">
    <source>
        <dbReference type="ARBA" id="ARBA00022692"/>
    </source>
</evidence>
<reference evidence="7 8" key="1">
    <citation type="submission" date="2018-10" db="EMBL/GenBank/DDBJ databases">
        <title>Genomic Encyclopedia of Archaeal and Bacterial Type Strains, Phase II (KMG-II): from individual species to whole genera.</title>
        <authorList>
            <person name="Goeker M."/>
        </authorList>
    </citation>
    <scope>NUCLEOTIDE SEQUENCE [LARGE SCALE GENOMIC DNA]</scope>
    <source>
        <strain evidence="7 8">DSM 18602</strain>
    </source>
</reference>
<feature type="transmembrane region" description="Helical" evidence="6">
    <location>
        <begin position="86"/>
        <end position="111"/>
    </location>
</feature>
<keyword evidence="3 6" id="KW-0812">Transmembrane</keyword>
<accession>A0A495J9G5</accession>
<keyword evidence="8" id="KW-1185">Reference proteome</keyword>
<protein>
    <submittedName>
        <fullName evidence="7">Uncharacterized protein (TIRG00374 family)</fullName>
    </submittedName>
</protein>
<dbReference type="Proteomes" id="UP000268007">
    <property type="component" value="Unassembled WGS sequence"/>
</dbReference>
<comment type="subcellular location">
    <subcellularLocation>
        <location evidence="1">Cell membrane</location>
        <topology evidence="1">Multi-pass membrane protein</topology>
    </subcellularLocation>
</comment>
<dbReference type="OrthoDB" id="9814270at2"/>
<evidence type="ECO:0000313" key="8">
    <source>
        <dbReference type="Proteomes" id="UP000268007"/>
    </source>
</evidence>
<dbReference type="EMBL" id="RBKU01000001">
    <property type="protein sequence ID" value="RKR84699.1"/>
    <property type="molecule type" value="Genomic_DNA"/>
</dbReference>
<proteinExistence type="predicted"/>
<feature type="transmembrane region" description="Helical" evidence="6">
    <location>
        <begin position="232"/>
        <end position="253"/>
    </location>
</feature>
<feature type="transmembrane region" description="Helical" evidence="6">
    <location>
        <begin position="123"/>
        <end position="148"/>
    </location>
</feature>
<evidence type="ECO:0000256" key="2">
    <source>
        <dbReference type="ARBA" id="ARBA00022475"/>
    </source>
</evidence>
<dbReference type="Pfam" id="PF03706">
    <property type="entry name" value="LPG_synthase_TM"/>
    <property type="match status" value="1"/>
</dbReference>
<feature type="transmembrane region" description="Helical" evidence="6">
    <location>
        <begin position="265"/>
        <end position="288"/>
    </location>
</feature>
<keyword evidence="5 6" id="KW-0472">Membrane</keyword>
<evidence type="ECO:0000256" key="1">
    <source>
        <dbReference type="ARBA" id="ARBA00004651"/>
    </source>
</evidence>
<dbReference type="NCBIfam" id="TIGR00374">
    <property type="entry name" value="flippase-like domain"/>
    <property type="match status" value="1"/>
</dbReference>
<sequence>MVKVKAAPTSFFAPSRILFYVFSIVVFYFAIHYIGKLKNIEELMLQMEPAWLFLAVFAQVLTYLIYAFIIKLLIKDKPGTTDYFLLFKLSIVIMFVNQVLPTGGISGDGYIFNQLIKRKVSRYNAFTAIVLESISYYAAILILLLLFYTWYLNKVTHVNILITYTVLLGFVFYILLFVLVLIISNGHNLSFAMHKLERIGFIKRFIEKASLLSLQNENEGTFKMLGRKKKSIIQTIGLQLIIVMSDIITVFALVKGFHVAMPFPIVAFGLLLSLVIGALPISPGSLIVYESAMTYFFTKLGAPVHAALIITLLYRFLTFWLPIPFGLLVYRNLQKKVIVNKFDNL</sequence>
<dbReference type="PANTHER" id="PTHR39087">
    <property type="entry name" value="UPF0104 MEMBRANE PROTEIN MJ1595"/>
    <property type="match status" value="1"/>
</dbReference>
<feature type="transmembrane region" description="Helical" evidence="6">
    <location>
        <begin position="160"/>
        <end position="183"/>
    </location>
</feature>
<dbReference type="PANTHER" id="PTHR39087:SF2">
    <property type="entry name" value="UPF0104 MEMBRANE PROTEIN MJ1595"/>
    <property type="match status" value="1"/>
</dbReference>
<gene>
    <name evidence="7" type="ORF">BDD43_4950</name>
</gene>
<name>A0A495J9G5_9SPHI</name>
<dbReference type="AlphaFoldDB" id="A0A495J9G5"/>
<dbReference type="InterPro" id="IPR022791">
    <property type="entry name" value="L-PG_synthase/AglD"/>
</dbReference>
<evidence type="ECO:0000256" key="5">
    <source>
        <dbReference type="ARBA" id="ARBA00023136"/>
    </source>
</evidence>
<evidence type="ECO:0000313" key="7">
    <source>
        <dbReference type="EMBL" id="RKR84699.1"/>
    </source>
</evidence>
<dbReference type="RefSeq" id="WP_121200503.1">
    <property type="nucleotide sequence ID" value="NZ_RBKU01000001.1"/>
</dbReference>
<comment type="caution">
    <text evidence="7">The sequence shown here is derived from an EMBL/GenBank/DDBJ whole genome shotgun (WGS) entry which is preliminary data.</text>
</comment>
<feature type="transmembrane region" description="Helical" evidence="6">
    <location>
        <begin position="300"/>
        <end position="323"/>
    </location>
</feature>
<keyword evidence="2" id="KW-1003">Cell membrane</keyword>
<feature type="transmembrane region" description="Helical" evidence="6">
    <location>
        <begin position="51"/>
        <end position="74"/>
    </location>
</feature>
<feature type="transmembrane region" description="Helical" evidence="6">
    <location>
        <begin position="12"/>
        <end position="31"/>
    </location>
</feature>
<dbReference type="GO" id="GO:0005886">
    <property type="term" value="C:plasma membrane"/>
    <property type="evidence" value="ECO:0007669"/>
    <property type="project" value="UniProtKB-SubCell"/>
</dbReference>
<evidence type="ECO:0000256" key="4">
    <source>
        <dbReference type="ARBA" id="ARBA00022989"/>
    </source>
</evidence>
<organism evidence="7 8">
    <name type="scientific">Mucilaginibacter gracilis</name>
    <dbReference type="NCBI Taxonomy" id="423350"/>
    <lineage>
        <taxon>Bacteria</taxon>
        <taxon>Pseudomonadati</taxon>
        <taxon>Bacteroidota</taxon>
        <taxon>Sphingobacteriia</taxon>
        <taxon>Sphingobacteriales</taxon>
        <taxon>Sphingobacteriaceae</taxon>
        <taxon>Mucilaginibacter</taxon>
    </lineage>
</organism>